<organism evidence="3 4">
    <name type="scientific">Pyxidicoccus parkwayensis</name>
    <dbReference type="NCBI Taxonomy" id="2813578"/>
    <lineage>
        <taxon>Bacteria</taxon>
        <taxon>Pseudomonadati</taxon>
        <taxon>Myxococcota</taxon>
        <taxon>Myxococcia</taxon>
        <taxon>Myxococcales</taxon>
        <taxon>Cystobacterineae</taxon>
        <taxon>Myxococcaceae</taxon>
        <taxon>Pyxidicoccus</taxon>
    </lineage>
</organism>
<protein>
    <submittedName>
        <fullName evidence="3">Uncharacterized protein</fullName>
    </submittedName>
</protein>
<evidence type="ECO:0000256" key="2">
    <source>
        <dbReference type="SAM" id="SignalP"/>
    </source>
</evidence>
<dbReference type="NCBIfam" id="TIGR03901">
    <property type="entry name" value="MYXO-CTERM"/>
    <property type="match status" value="1"/>
</dbReference>
<keyword evidence="4" id="KW-1185">Reference proteome</keyword>
<evidence type="ECO:0000256" key="1">
    <source>
        <dbReference type="SAM" id="MobiDB-lite"/>
    </source>
</evidence>
<reference evidence="3 4" key="1">
    <citation type="submission" date="2021-02" db="EMBL/GenBank/DDBJ databases">
        <title>De Novo genome assembly of isolated myxobacteria.</title>
        <authorList>
            <person name="Stevens D.C."/>
        </authorList>
    </citation>
    <scope>NUCLEOTIDE SEQUENCE [LARGE SCALE GENOMIC DNA]</scope>
    <source>
        <strain evidence="4">SCPEA02</strain>
    </source>
</reference>
<name>A0ABX7NU86_9BACT</name>
<accession>A0ABX7NU86</accession>
<dbReference type="InterPro" id="IPR058184">
    <property type="entry name" value="AgmC-like_N"/>
</dbReference>
<feature type="chain" id="PRO_5046012634" evidence="2">
    <location>
        <begin position="20"/>
        <end position="799"/>
    </location>
</feature>
<dbReference type="NCBIfam" id="NF047640">
    <property type="entry name" value="gliding_AgmC_N"/>
    <property type="match status" value="1"/>
</dbReference>
<evidence type="ECO:0000313" key="4">
    <source>
        <dbReference type="Proteomes" id="UP000662747"/>
    </source>
</evidence>
<dbReference type="EMBL" id="CP071090">
    <property type="protein sequence ID" value="QSQ20944.1"/>
    <property type="molecule type" value="Genomic_DNA"/>
</dbReference>
<feature type="region of interest" description="Disordered" evidence="1">
    <location>
        <begin position="250"/>
        <end position="269"/>
    </location>
</feature>
<dbReference type="InterPro" id="IPR024038">
    <property type="entry name" value="MYXO-CTERM"/>
</dbReference>
<dbReference type="RefSeq" id="WP_206722524.1">
    <property type="nucleotide sequence ID" value="NZ_CP071090.1"/>
</dbReference>
<feature type="region of interest" description="Disordered" evidence="1">
    <location>
        <begin position="637"/>
        <end position="667"/>
    </location>
</feature>
<gene>
    <name evidence="3" type="ORF">JY651_37855</name>
</gene>
<dbReference type="InterPro" id="IPR013783">
    <property type="entry name" value="Ig-like_fold"/>
</dbReference>
<feature type="signal peptide" evidence="2">
    <location>
        <begin position="1"/>
        <end position="19"/>
    </location>
</feature>
<proteinExistence type="predicted"/>
<evidence type="ECO:0000313" key="3">
    <source>
        <dbReference type="EMBL" id="QSQ20944.1"/>
    </source>
</evidence>
<dbReference type="Proteomes" id="UP000662747">
    <property type="component" value="Chromosome"/>
</dbReference>
<keyword evidence="2" id="KW-0732">Signal</keyword>
<sequence>MRSAPLLVLALLTATPSLAELDSFGLGTGRDGPLNVTTTGRVINYTTPVRSDAPAGASVLRVDLVGSIKAQSLVLVHQSAGFSSTTASGGASPVTPGVVGRWELARVSSVTAPGTVRLTAPLAYSYSVPGAQVVAVPEYTDVNVSATGSIVAPPWDGNSGGIVAFLSTSKLVNDGVISADGMGFQGGVFANHSALTGCTALDLSAAAGGAAKGEGVAVFRFGSGGGRGNLVNGGGGGNCHNAGGGGGGHGNVGGTGGRTASDTDSSRAAGGLGGSHMKYSLIDQALFGGGGGAGEGNDGVGTSGGAGGGFVLVRAASVTGAGKFTANGASVSPTTGGDGAGGGGAGGAVIVRSGSQMACGEVQALGGSGGRVTDTVRQLGPGGGGSGGYALVQGSPLGTCPITVTGGAAGTTDFDGTVHGAGAGGVGASQQLIVAYQAPAKPTISAPANGAVGVASRPKFAGSTDPGLRVIVYVDGVELVQYGAGADGQFVGSYPSLKDPLSVGDHTVTVVAESFGAYSPPSSTTFSVAATLEDGGVLVPPILVVPEDGETLGPTPLFAGVAPNGLTVGIEVDGQPETITIPVDAFGRFRYQVPAETPLPPGPHFVTVHSHTETGESGPFSQATRFEVVAVAPDSGTGTVDAGTGTLDAGTGETDAGTDAGTNTPDAGVFDDVPVMVVPAEGEVVDSTPLFAGAAAPGASVSIEVDSEVVATVVSDATGAFRYPVPEAQALSVGTHSVSALVAGSVTGASETRSKATGFEVRGPSNLDVGCGCGASPTGVLGGWALLWGLAAAARRRRQ</sequence>
<dbReference type="Gene3D" id="2.60.40.10">
    <property type="entry name" value="Immunoglobulins"/>
    <property type="match status" value="1"/>
</dbReference>